<evidence type="ECO:0000313" key="1">
    <source>
        <dbReference type="EMBL" id="EYC33805.1"/>
    </source>
</evidence>
<organism evidence="1 2">
    <name type="scientific">Ancylostoma ceylanicum</name>
    <dbReference type="NCBI Taxonomy" id="53326"/>
    <lineage>
        <taxon>Eukaryota</taxon>
        <taxon>Metazoa</taxon>
        <taxon>Ecdysozoa</taxon>
        <taxon>Nematoda</taxon>
        <taxon>Chromadorea</taxon>
        <taxon>Rhabditida</taxon>
        <taxon>Rhabditina</taxon>
        <taxon>Rhabditomorpha</taxon>
        <taxon>Strongyloidea</taxon>
        <taxon>Ancylostomatidae</taxon>
        <taxon>Ancylostomatinae</taxon>
        <taxon>Ancylostoma</taxon>
    </lineage>
</organism>
<evidence type="ECO:0000313" key="2">
    <source>
        <dbReference type="Proteomes" id="UP000024635"/>
    </source>
</evidence>
<comment type="caution">
    <text evidence="1">The sequence shown here is derived from an EMBL/GenBank/DDBJ whole genome shotgun (WGS) entry which is preliminary data.</text>
</comment>
<sequence>MCDAPRIRLHLNIVEALNACVSYTVTCGVHPMCKVSASSSQTSLAPMYRPRGMYGLAAHGRDRTIDHVCVCVCVQRASYSCATRVPSPVYLQ</sequence>
<dbReference type="AlphaFoldDB" id="A0A016W2C7"/>
<protein>
    <submittedName>
        <fullName evidence="1">Uncharacterized protein</fullName>
    </submittedName>
</protein>
<name>A0A016W2C7_9BILA</name>
<dbReference type="Proteomes" id="UP000024635">
    <property type="component" value="Unassembled WGS sequence"/>
</dbReference>
<proteinExistence type="predicted"/>
<accession>A0A016W2C7</accession>
<reference evidence="2" key="1">
    <citation type="journal article" date="2015" name="Nat. Genet.">
        <title>The genome and transcriptome of the zoonotic hookworm Ancylostoma ceylanicum identify infection-specific gene families.</title>
        <authorList>
            <person name="Schwarz E.M."/>
            <person name="Hu Y."/>
            <person name="Antoshechkin I."/>
            <person name="Miller M.M."/>
            <person name="Sternberg P.W."/>
            <person name="Aroian R.V."/>
        </authorList>
    </citation>
    <scope>NUCLEOTIDE SEQUENCE</scope>
    <source>
        <strain evidence="2">HY135</strain>
    </source>
</reference>
<dbReference type="EMBL" id="JARK01001337">
    <property type="protein sequence ID" value="EYC33805.1"/>
    <property type="molecule type" value="Genomic_DNA"/>
</dbReference>
<keyword evidence="2" id="KW-1185">Reference proteome</keyword>
<gene>
    <name evidence="1" type="primary">Acey_s0001.g100</name>
    <name evidence="1" type="ORF">Y032_0001g100</name>
</gene>